<feature type="transmembrane region" description="Helical" evidence="1">
    <location>
        <begin position="227"/>
        <end position="249"/>
    </location>
</feature>
<protein>
    <submittedName>
        <fullName evidence="2">Uncharacterized protein</fullName>
    </submittedName>
</protein>
<evidence type="ECO:0000313" key="3">
    <source>
        <dbReference type="Proteomes" id="UP001163850"/>
    </source>
</evidence>
<keyword evidence="1" id="KW-0812">Transmembrane</keyword>
<comment type="caution">
    <text evidence="2">The sequence shown here is derived from an EMBL/GenBank/DDBJ whole genome shotgun (WGS) entry which is preliminary data.</text>
</comment>
<accession>A0AA38UW39</accession>
<keyword evidence="1" id="KW-1133">Transmembrane helix</keyword>
<feature type="transmembrane region" description="Helical" evidence="1">
    <location>
        <begin position="52"/>
        <end position="76"/>
    </location>
</feature>
<evidence type="ECO:0000313" key="2">
    <source>
        <dbReference type="EMBL" id="KAJ3988750.1"/>
    </source>
</evidence>
<dbReference type="Proteomes" id="UP001163850">
    <property type="component" value="Unassembled WGS sequence"/>
</dbReference>
<evidence type="ECO:0000256" key="1">
    <source>
        <dbReference type="SAM" id="Phobius"/>
    </source>
</evidence>
<feature type="transmembrane region" description="Helical" evidence="1">
    <location>
        <begin position="96"/>
        <end position="116"/>
    </location>
</feature>
<dbReference type="AlphaFoldDB" id="A0AA38UW39"/>
<feature type="transmembrane region" description="Helical" evidence="1">
    <location>
        <begin position="12"/>
        <end position="32"/>
    </location>
</feature>
<organism evidence="2 3">
    <name type="scientific">Lentinula detonsa</name>
    <dbReference type="NCBI Taxonomy" id="2804962"/>
    <lineage>
        <taxon>Eukaryota</taxon>
        <taxon>Fungi</taxon>
        <taxon>Dikarya</taxon>
        <taxon>Basidiomycota</taxon>
        <taxon>Agaricomycotina</taxon>
        <taxon>Agaricomycetes</taxon>
        <taxon>Agaricomycetidae</taxon>
        <taxon>Agaricales</taxon>
        <taxon>Marasmiineae</taxon>
        <taxon>Omphalotaceae</taxon>
        <taxon>Lentinula</taxon>
    </lineage>
</organism>
<proteinExistence type="predicted"/>
<sequence length="279" mass="30713">MLRRSCRTQLVADTAVITFLLAIQIVLIYLLWMKDRFFIPPELLVAGFIETVLVTLILQVVAVIQLILVVCGIYGFCTHRVMAKDDTGYRVDVKDFFFGVLYIPLCLSGAFLTATASRPWQTKPLEGGADIFVRILPLALVVFAIIPGAYVVYHGCQSSLLRSPNLNIAQSSVTSTSSGSGTLAGNGFMLVVMGLSLLPIYILLILYPPFALVESTTIHTVLDMDKLVATITFVLVTLTGAAIMLFLSVSGIQCMRRQRHRGSSRLQQETIMNYAETVR</sequence>
<reference evidence="2" key="1">
    <citation type="submission" date="2022-08" db="EMBL/GenBank/DDBJ databases">
        <authorList>
            <consortium name="DOE Joint Genome Institute"/>
            <person name="Min B."/>
            <person name="Riley R."/>
            <person name="Sierra-Patev S."/>
            <person name="Naranjo-Ortiz M."/>
            <person name="Looney B."/>
            <person name="Konkel Z."/>
            <person name="Slot J.C."/>
            <person name="Sakamoto Y."/>
            <person name="Steenwyk J.L."/>
            <person name="Rokas A."/>
            <person name="Carro J."/>
            <person name="Camarero S."/>
            <person name="Ferreira P."/>
            <person name="Molpeceres G."/>
            <person name="Ruiz-Duenas F.J."/>
            <person name="Serrano A."/>
            <person name="Henrissat B."/>
            <person name="Drula E."/>
            <person name="Hughes K.W."/>
            <person name="Mata J.L."/>
            <person name="Ishikawa N.K."/>
            <person name="Vargas-Isla R."/>
            <person name="Ushijima S."/>
            <person name="Smith C.A."/>
            <person name="Ahrendt S."/>
            <person name="Andreopoulos W."/>
            <person name="He G."/>
            <person name="Labutti K."/>
            <person name="Lipzen A."/>
            <person name="Ng V."/>
            <person name="Sandor L."/>
            <person name="Barry K."/>
            <person name="Martinez A.T."/>
            <person name="Xiao Y."/>
            <person name="Gibbons J.G."/>
            <person name="Terashima K."/>
            <person name="Hibbett D.S."/>
            <person name="Grigoriev I.V."/>
        </authorList>
    </citation>
    <scope>NUCLEOTIDE SEQUENCE</scope>
    <source>
        <strain evidence="2">TFB7829</strain>
    </source>
</reference>
<feature type="transmembrane region" description="Helical" evidence="1">
    <location>
        <begin position="187"/>
        <end position="207"/>
    </location>
</feature>
<name>A0AA38UW39_9AGAR</name>
<dbReference type="EMBL" id="MU801905">
    <property type="protein sequence ID" value="KAJ3988750.1"/>
    <property type="molecule type" value="Genomic_DNA"/>
</dbReference>
<keyword evidence="1" id="KW-0472">Membrane</keyword>
<gene>
    <name evidence="2" type="ORF">F5890DRAFT_312610</name>
</gene>
<feature type="transmembrane region" description="Helical" evidence="1">
    <location>
        <begin position="131"/>
        <end position="153"/>
    </location>
</feature>